<organism evidence="1">
    <name type="scientific">Anguilla anguilla</name>
    <name type="common">European freshwater eel</name>
    <name type="synonym">Muraena anguilla</name>
    <dbReference type="NCBI Taxonomy" id="7936"/>
    <lineage>
        <taxon>Eukaryota</taxon>
        <taxon>Metazoa</taxon>
        <taxon>Chordata</taxon>
        <taxon>Craniata</taxon>
        <taxon>Vertebrata</taxon>
        <taxon>Euteleostomi</taxon>
        <taxon>Actinopterygii</taxon>
        <taxon>Neopterygii</taxon>
        <taxon>Teleostei</taxon>
        <taxon>Anguilliformes</taxon>
        <taxon>Anguillidae</taxon>
        <taxon>Anguilla</taxon>
    </lineage>
</organism>
<reference evidence="1" key="1">
    <citation type="submission" date="2014-11" db="EMBL/GenBank/DDBJ databases">
        <authorList>
            <person name="Amaro Gonzalez C."/>
        </authorList>
    </citation>
    <scope>NUCLEOTIDE SEQUENCE</scope>
</reference>
<accession>A0A0E9QNS2</accession>
<dbReference type="EMBL" id="GBXM01090637">
    <property type="protein sequence ID" value="JAH17940.1"/>
    <property type="molecule type" value="Transcribed_RNA"/>
</dbReference>
<proteinExistence type="predicted"/>
<sequence>MLHRRRPGDERFLVSSRRDVWHCDQRVKSWFHQARESCFSWSERPLGALWQTPSGLSCAIYFFTVWAL</sequence>
<protein>
    <submittedName>
        <fullName evidence="1">Uncharacterized protein</fullName>
    </submittedName>
</protein>
<evidence type="ECO:0000313" key="1">
    <source>
        <dbReference type="EMBL" id="JAH17940.1"/>
    </source>
</evidence>
<dbReference type="AlphaFoldDB" id="A0A0E9QNS2"/>
<name>A0A0E9QNS2_ANGAN</name>
<reference evidence="1" key="2">
    <citation type="journal article" date="2015" name="Fish Shellfish Immunol.">
        <title>Early steps in the European eel (Anguilla anguilla)-Vibrio vulnificus interaction in the gills: Role of the RtxA13 toxin.</title>
        <authorList>
            <person name="Callol A."/>
            <person name="Pajuelo D."/>
            <person name="Ebbesson L."/>
            <person name="Teles M."/>
            <person name="MacKenzie S."/>
            <person name="Amaro C."/>
        </authorList>
    </citation>
    <scope>NUCLEOTIDE SEQUENCE</scope>
</reference>